<accession>A0A401UIR7</accession>
<feature type="active site" description="Proton acceptor" evidence="8">
    <location>
        <position position="61"/>
    </location>
</feature>
<dbReference type="AlphaFoldDB" id="A0A401UIR7"/>
<evidence type="ECO:0000256" key="1">
    <source>
        <dbReference type="ARBA" id="ARBA00022679"/>
    </source>
</evidence>
<dbReference type="OrthoDB" id="9774737at2"/>
<keyword evidence="3 8" id="KW-0418">Kinase</keyword>
<dbReference type="InterPro" id="IPR002504">
    <property type="entry name" value="NADK"/>
</dbReference>
<keyword evidence="2 8" id="KW-0547">Nucleotide-binding</keyword>
<proteinExistence type="inferred from homology"/>
<keyword evidence="10" id="KW-1185">Reference proteome</keyword>
<dbReference type="HAMAP" id="MF_00361">
    <property type="entry name" value="NAD_kinase"/>
    <property type="match status" value="1"/>
</dbReference>
<dbReference type="PANTHER" id="PTHR20275">
    <property type="entry name" value="NAD KINASE"/>
    <property type="match status" value="1"/>
</dbReference>
<keyword evidence="5 8" id="KW-0521">NADP</keyword>
<dbReference type="InterPro" id="IPR016064">
    <property type="entry name" value="NAD/diacylglycerol_kinase_sf"/>
</dbReference>
<evidence type="ECO:0000313" key="9">
    <source>
        <dbReference type="EMBL" id="GCD09463.1"/>
    </source>
</evidence>
<feature type="binding site" evidence="8">
    <location>
        <begin position="61"/>
        <end position="62"/>
    </location>
    <ligand>
        <name>NAD(+)</name>
        <dbReference type="ChEBI" id="CHEBI:57540"/>
    </ligand>
</feature>
<evidence type="ECO:0000256" key="2">
    <source>
        <dbReference type="ARBA" id="ARBA00022741"/>
    </source>
</evidence>
<comment type="caution">
    <text evidence="8">Lacks conserved residue(s) required for the propagation of feature annotation.</text>
</comment>
<evidence type="ECO:0000256" key="5">
    <source>
        <dbReference type="ARBA" id="ARBA00022857"/>
    </source>
</evidence>
<dbReference type="Gene3D" id="2.60.200.30">
    <property type="entry name" value="Probable inorganic polyphosphate/atp-NAD kinase, domain 2"/>
    <property type="match status" value="1"/>
</dbReference>
<reference evidence="9 10" key="1">
    <citation type="submission" date="2018-11" db="EMBL/GenBank/DDBJ databases">
        <title>Genome sequencing and assembly of Clostridium tagluense strain A121.</title>
        <authorList>
            <person name="Murakami T."/>
            <person name="Segawa T."/>
            <person name="Shcherbakova V.A."/>
            <person name="Mori H."/>
            <person name="Yoshimura Y."/>
        </authorList>
    </citation>
    <scope>NUCLEOTIDE SEQUENCE [LARGE SCALE GENOMIC DNA]</scope>
    <source>
        <strain evidence="9 10">A121</strain>
    </source>
</reference>
<feature type="binding site" evidence="8">
    <location>
        <position position="234"/>
    </location>
    <ligand>
        <name>NAD(+)</name>
        <dbReference type="ChEBI" id="CHEBI:57540"/>
    </ligand>
</feature>
<dbReference type="InterPro" id="IPR017438">
    <property type="entry name" value="ATP-NAD_kinase_N"/>
</dbReference>
<dbReference type="GO" id="GO:0046872">
    <property type="term" value="F:metal ion binding"/>
    <property type="evidence" value="ECO:0007669"/>
    <property type="project" value="UniProtKB-UniRule"/>
</dbReference>
<organism evidence="9 10">
    <name type="scientific">Clostridium tagluense</name>
    <dbReference type="NCBI Taxonomy" id="360422"/>
    <lineage>
        <taxon>Bacteria</taxon>
        <taxon>Bacillati</taxon>
        <taxon>Bacillota</taxon>
        <taxon>Clostridia</taxon>
        <taxon>Eubacteriales</taxon>
        <taxon>Clostridiaceae</taxon>
        <taxon>Clostridium</taxon>
    </lineage>
</organism>
<dbReference type="EMBL" id="BHYK01000005">
    <property type="protein sequence ID" value="GCD09463.1"/>
    <property type="molecule type" value="Genomic_DNA"/>
</dbReference>
<sequence length="293" mass="33075">MKSIGININTTKDKDGKIIKHVKNIISKYIDETNIFMFKDSIGLENIKHNDLDIIIALGGDGTILRTSRNLNNYNIPILGVNIGNLGFLSSVELLEFEKAMKRFIEDDYYVEDRMILNCTLPGRTRHEEYTALNDIVVSKGTLARVVKYELYIDNKFYIDFTGDGLIIATPTGSTAYSLSAGGPIIYPNLDVIAVTPICPLSLSMRTIVLDCKSEIAINIKCEHESIFLTLDGQRAIKLNNYEKILVSVSNKKCRLVKFNDYNYFEILRKKIISRTTDCEGDKNEDCTSCENN</sequence>
<dbReference type="Pfam" id="PF01513">
    <property type="entry name" value="NAD_kinase"/>
    <property type="match status" value="1"/>
</dbReference>
<dbReference type="GO" id="GO:0005524">
    <property type="term" value="F:ATP binding"/>
    <property type="evidence" value="ECO:0007669"/>
    <property type="project" value="UniProtKB-KW"/>
</dbReference>
<comment type="cofactor">
    <cofactor evidence="8">
        <name>a divalent metal cation</name>
        <dbReference type="ChEBI" id="CHEBI:60240"/>
    </cofactor>
</comment>
<dbReference type="GO" id="GO:0005737">
    <property type="term" value="C:cytoplasm"/>
    <property type="evidence" value="ECO:0007669"/>
    <property type="project" value="UniProtKB-SubCell"/>
</dbReference>
<gene>
    <name evidence="8 9" type="primary">nadK</name>
    <name evidence="9" type="ORF">Ctaglu_10860</name>
</gene>
<evidence type="ECO:0000256" key="8">
    <source>
        <dbReference type="HAMAP-Rule" id="MF_00361"/>
    </source>
</evidence>
<dbReference type="Pfam" id="PF20143">
    <property type="entry name" value="NAD_kinase_C"/>
    <property type="match status" value="1"/>
</dbReference>
<dbReference type="InterPro" id="IPR017437">
    <property type="entry name" value="ATP-NAD_kinase_PpnK-typ_C"/>
</dbReference>
<dbReference type="SUPFAM" id="SSF111331">
    <property type="entry name" value="NAD kinase/diacylglycerol kinase-like"/>
    <property type="match status" value="1"/>
</dbReference>
<feature type="binding site" evidence="8">
    <location>
        <position position="66"/>
    </location>
    <ligand>
        <name>NAD(+)</name>
        <dbReference type="ChEBI" id="CHEBI:57540"/>
    </ligand>
</feature>
<comment type="subcellular location">
    <subcellularLocation>
        <location evidence="8">Cytoplasm</location>
    </subcellularLocation>
</comment>
<dbReference type="RefSeq" id="WP_124998903.1">
    <property type="nucleotide sequence ID" value="NZ_BHYK01000005.1"/>
</dbReference>
<keyword evidence="1 8" id="KW-0808">Transferase</keyword>
<dbReference type="Gene3D" id="3.40.50.10330">
    <property type="entry name" value="Probable inorganic polyphosphate/atp-NAD kinase, domain 1"/>
    <property type="match status" value="1"/>
</dbReference>
<evidence type="ECO:0000256" key="7">
    <source>
        <dbReference type="ARBA" id="ARBA00047925"/>
    </source>
</evidence>
<comment type="caution">
    <text evidence="9">The sequence shown here is derived from an EMBL/GenBank/DDBJ whole genome shotgun (WGS) entry which is preliminary data.</text>
</comment>
<dbReference type="GO" id="GO:0003951">
    <property type="term" value="F:NAD+ kinase activity"/>
    <property type="evidence" value="ECO:0007669"/>
    <property type="project" value="UniProtKB-UniRule"/>
</dbReference>
<keyword evidence="4 8" id="KW-0067">ATP-binding</keyword>
<protein>
    <recommendedName>
        <fullName evidence="8">NAD kinase</fullName>
        <ecNumber evidence="8">2.7.1.23</ecNumber>
    </recommendedName>
    <alternativeName>
        <fullName evidence="8">ATP-dependent NAD kinase</fullName>
    </alternativeName>
</protein>
<comment type="function">
    <text evidence="8">Involved in the regulation of the intracellular balance of NAD and NADP, and is a key enzyme in the biosynthesis of NADP. Catalyzes specifically the phosphorylation on 2'-hydroxyl of the adenosine moiety of NAD to yield NADP.</text>
</comment>
<feature type="binding site" evidence="8">
    <location>
        <position position="145"/>
    </location>
    <ligand>
        <name>NAD(+)</name>
        <dbReference type="ChEBI" id="CHEBI:57540"/>
    </ligand>
</feature>
<dbReference type="GO" id="GO:0051287">
    <property type="term" value="F:NAD binding"/>
    <property type="evidence" value="ECO:0007669"/>
    <property type="project" value="UniProtKB-ARBA"/>
</dbReference>
<evidence type="ECO:0000256" key="4">
    <source>
        <dbReference type="ARBA" id="ARBA00022840"/>
    </source>
</evidence>
<dbReference type="Proteomes" id="UP000287872">
    <property type="component" value="Unassembled WGS sequence"/>
</dbReference>
<dbReference type="GO" id="GO:0006741">
    <property type="term" value="P:NADP+ biosynthetic process"/>
    <property type="evidence" value="ECO:0007669"/>
    <property type="project" value="UniProtKB-UniRule"/>
</dbReference>
<evidence type="ECO:0000313" key="10">
    <source>
        <dbReference type="Proteomes" id="UP000287872"/>
    </source>
</evidence>
<comment type="similarity">
    <text evidence="8">Belongs to the NAD kinase family.</text>
</comment>
<feature type="binding site" evidence="8">
    <location>
        <begin position="134"/>
        <end position="135"/>
    </location>
    <ligand>
        <name>NAD(+)</name>
        <dbReference type="ChEBI" id="CHEBI:57540"/>
    </ligand>
</feature>
<comment type="catalytic activity">
    <reaction evidence="7 8">
        <text>NAD(+) + ATP = ADP + NADP(+) + H(+)</text>
        <dbReference type="Rhea" id="RHEA:18629"/>
        <dbReference type="ChEBI" id="CHEBI:15378"/>
        <dbReference type="ChEBI" id="CHEBI:30616"/>
        <dbReference type="ChEBI" id="CHEBI:57540"/>
        <dbReference type="ChEBI" id="CHEBI:58349"/>
        <dbReference type="ChEBI" id="CHEBI:456216"/>
        <dbReference type="EC" id="2.7.1.23"/>
    </reaction>
</comment>
<feature type="binding site" evidence="8">
    <location>
        <begin position="175"/>
        <end position="180"/>
    </location>
    <ligand>
        <name>NAD(+)</name>
        <dbReference type="ChEBI" id="CHEBI:57540"/>
    </ligand>
</feature>
<dbReference type="EC" id="2.7.1.23" evidence="8"/>
<keyword evidence="8" id="KW-0963">Cytoplasm</keyword>
<dbReference type="GO" id="GO:0019674">
    <property type="term" value="P:NAD+ metabolic process"/>
    <property type="evidence" value="ECO:0007669"/>
    <property type="project" value="InterPro"/>
</dbReference>
<dbReference type="PANTHER" id="PTHR20275:SF0">
    <property type="entry name" value="NAD KINASE"/>
    <property type="match status" value="1"/>
</dbReference>
<keyword evidence="6 8" id="KW-0520">NAD</keyword>
<feature type="binding site" evidence="8">
    <location>
        <position position="164"/>
    </location>
    <ligand>
        <name>NAD(+)</name>
        <dbReference type="ChEBI" id="CHEBI:57540"/>
    </ligand>
</feature>
<evidence type="ECO:0000256" key="6">
    <source>
        <dbReference type="ARBA" id="ARBA00023027"/>
    </source>
</evidence>
<evidence type="ECO:0000256" key="3">
    <source>
        <dbReference type="ARBA" id="ARBA00022777"/>
    </source>
</evidence>
<name>A0A401UIR7_9CLOT</name>